<dbReference type="PATRIC" id="fig|465820.3.peg.2255"/>
<dbReference type="EMBL" id="LDRB01000057">
    <property type="protein sequence ID" value="KTR39270.1"/>
    <property type="molecule type" value="Genomic_DNA"/>
</dbReference>
<proteinExistence type="predicted"/>
<gene>
    <name evidence="1" type="ORF">NS263_10865</name>
    <name evidence="2" type="ORF">NS359_07425</name>
</gene>
<evidence type="ECO:0000313" key="1">
    <source>
        <dbReference type="EMBL" id="KTR39270.1"/>
    </source>
</evidence>
<evidence type="ECO:0000313" key="2">
    <source>
        <dbReference type="EMBL" id="KTR52077.1"/>
    </source>
</evidence>
<dbReference type="Proteomes" id="UP000072763">
    <property type="component" value="Unassembled WGS sequence"/>
</dbReference>
<dbReference type="EMBL" id="LDRC01000038">
    <property type="protein sequence ID" value="KTR52077.1"/>
    <property type="molecule type" value="Genomic_DNA"/>
</dbReference>
<dbReference type="Proteomes" id="UP000078335">
    <property type="component" value="Unassembled WGS sequence"/>
</dbReference>
<accession>A0A147DRM5</accession>
<evidence type="ECO:0000313" key="4">
    <source>
        <dbReference type="Proteomes" id="UP000078335"/>
    </source>
</evidence>
<dbReference type="AlphaFoldDB" id="A0A147DRM5"/>
<sequence length="74" mass="8040">MLLSENSSDDAADSEQIEQVRQCLERAQMQAPTSCAQLHLIGQAARLVADSWPHESDIGRVVLGFASEARSSAR</sequence>
<reference evidence="3 4" key="1">
    <citation type="journal article" date="2016" name="Front. Microbiol.">
        <title>Genomic Resource of Rice Seed Associated Bacteria.</title>
        <authorList>
            <person name="Midha S."/>
            <person name="Bansal K."/>
            <person name="Sharma S."/>
            <person name="Kumar N."/>
            <person name="Patil P.P."/>
            <person name="Chaudhry V."/>
            <person name="Patil P.B."/>
        </authorList>
    </citation>
    <scope>NUCLEOTIDE SEQUENCE [LARGE SCALE GENOMIC DNA]</scope>
    <source>
        <strain evidence="1 4">NS263</strain>
        <strain evidence="2 3">NS359</strain>
    </source>
</reference>
<comment type="caution">
    <text evidence="2">The sequence shown here is derived from an EMBL/GenBank/DDBJ whole genome shotgun (WGS) entry which is preliminary data.</text>
</comment>
<protein>
    <submittedName>
        <fullName evidence="2">Uncharacterized protein</fullName>
    </submittedName>
</protein>
<evidence type="ECO:0000313" key="3">
    <source>
        <dbReference type="Proteomes" id="UP000072763"/>
    </source>
</evidence>
<keyword evidence="4" id="KW-1185">Reference proteome</keyword>
<organism evidence="2 3">
    <name type="scientific">Curtobacterium oceanosedimentum</name>
    <dbReference type="NCBI Taxonomy" id="465820"/>
    <lineage>
        <taxon>Bacteria</taxon>
        <taxon>Bacillati</taxon>
        <taxon>Actinomycetota</taxon>
        <taxon>Actinomycetes</taxon>
        <taxon>Micrococcales</taxon>
        <taxon>Microbacteriaceae</taxon>
        <taxon>Curtobacterium</taxon>
    </lineage>
</organism>
<name>A0A147DRM5_9MICO</name>